<dbReference type="Pfam" id="PF14689">
    <property type="entry name" value="SPOB_a"/>
    <property type="match status" value="1"/>
</dbReference>
<keyword evidence="7" id="KW-0472">Membrane</keyword>
<dbReference type="InterPro" id="IPR003594">
    <property type="entry name" value="HATPase_dom"/>
</dbReference>
<organism evidence="9 10">
    <name type="scientific">Paenibacillus aurantiacus</name>
    <dbReference type="NCBI Taxonomy" id="1936118"/>
    <lineage>
        <taxon>Bacteria</taxon>
        <taxon>Bacillati</taxon>
        <taxon>Bacillota</taxon>
        <taxon>Bacilli</taxon>
        <taxon>Bacillales</taxon>
        <taxon>Paenibacillaceae</taxon>
        <taxon>Paenibacillus</taxon>
    </lineage>
</organism>
<evidence type="ECO:0000313" key="10">
    <source>
        <dbReference type="Proteomes" id="UP001589747"/>
    </source>
</evidence>
<sequence>MHQSFGKVTRLLTMALIALLVVNNAIYYFISKEKLERQEIDKLQSQALAINNILEHSREGSAYVERLVGEKLRADALAIRSRLDPDIGHVTNEELDALARELGIDAISLLTKEDDAFVLARSSKREEIGLSTKNWGLWNKVFLELYENKNVTTYEWGDRLAHYWTGPYSVSDTNAEEYYKYGYYYDGSTNYMINPFVSSAFIRNYEQSVGIASIISSITTSDPSILEISGINPSAYGSEPVVAKNSAGQTYTPRYYSPVFFGTNAYANEALDAREIRRAIETKAIASYKADVNGHSILKTFIPVFTDKIDELGLVTNNSVRELEQNLDYYVISIAIDYRKIQDQLSGILMEMGIIILLVTVVCTLILLALNHYFSQSKDQAATDTQATYVEELNALFHNIREQRHDFINHINTIHALAQVGKYEELQSYTQEVVGEIHDINAILNIGNPALGALIQSKLVQAERSDIRFRYAFSNMSGFPKGVRSVDFVRMLGNLIDNAFDEVSKVEPERREVELSGTIEDGRLRFSVRNVGTIDTAIMDRMFEAGVTSKPEGRNSGLGLPITLSIVKRYKGTIKVENDDGVKFTIDIPVVPSAKG</sequence>
<dbReference type="Gene3D" id="3.30.565.10">
    <property type="entry name" value="Histidine kinase-like ATPase, C-terminal domain"/>
    <property type="match status" value="1"/>
</dbReference>
<evidence type="ECO:0000256" key="7">
    <source>
        <dbReference type="SAM" id="Phobius"/>
    </source>
</evidence>
<accession>A0ABV5KH22</accession>
<dbReference type="Proteomes" id="UP001589747">
    <property type="component" value="Unassembled WGS sequence"/>
</dbReference>
<dbReference type="InterPro" id="IPR016120">
    <property type="entry name" value="Sig_transdc_His_kin_SpoOB"/>
</dbReference>
<dbReference type="SMART" id="SM00387">
    <property type="entry name" value="HATPase_c"/>
    <property type="match status" value="1"/>
</dbReference>
<dbReference type="InterPro" id="IPR005467">
    <property type="entry name" value="His_kinase_dom"/>
</dbReference>
<dbReference type="GO" id="GO:0004673">
    <property type="term" value="F:protein histidine kinase activity"/>
    <property type="evidence" value="ECO:0007669"/>
    <property type="project" value="UniProtKB-EC"/>
</dbReference>
<evidence type="ECO:0000256" key="3">
    <source>
        <dbReference type="ARBA" id="ARBA00022741"/>
    </source>
</evidence>
<dbReference type="EMBL" id="JBHMDO010000003">
    <property type="protein sequence ID" value="MFB9324518.1"/>
    <property type="molecule type" value="Genomic_DNA"/>
</dbReference>
<keyword evidence="10" id="KW-1185">Reference proteome</keyword>
<dbReference type="InterPro" id="IPR036890">
    <property type="entry name" value="HATPase_C_sf"/>
</dbReference>
<dbReference type="PROSITE" id="PS50109">
    <property type="entry name" value="HIS_KIN"/>
    <property type="match status" value="1"/>
</dbReference>
<feature type="transmembrane region" description="Helical" evidence="7">
    <location>
        <begin position="348"/>
        <end position="370"/>
    </location>
</feature>
<feature type="domain" description="Histidine kinase" evidence="8">
    <location>
        <begin position="488"/>
        <end position="592"/>
    </location>
</feature>
<evidence type="ECO:0000256" key="5">
    <source>
        <dbReference type="ARBA" id="ARBA00022840"/>
    </source>
</evidence>
<evidence type="ECO:0000256" key="6">
    <source>
        <dbReference type="ARBA" id="ARBA00023012"/>
    </source>
</evidence>
<evidence type="ECO:0000259" key="8">
    <source>
        <dbReference type="PROSITE" id="PS50109"/>
    </source>
</evidence>
<dbReference type="SUPFAM" id="SSF55890">
    <property type="entry name" value="Sporulation response regulatory protein Spo0B"/>
    <property type="match status" value="1"/>
</dbReference>
<evidence type="ECO:0000256" key="1">
    <source>
        <dbReference type="ARBA" id="ARBA00022553"/>
    </source>
</evidence>
<gene>
    <name evidence="9" type="ORF">ACFFSY_01015</name>
</gene>
<keyword evidence="5" id="KW-0067">ATP-binding</keyword>
<keyword evidence="3" id="KW-0547">Nucleotide-binding</keyword>
<keyword evidence="4 9" id="KW-0418">Kinase</keyword>
<evidence type="ECO:0000313" key="9">
    <source>
        <dbReference type="EMBL" id="MFB9324518.1"/>
    </source>
</evidence>
<dbReference type="Pfam" id="PF02518">
    <property type="entry name" value="HATPase_c"/>
    <property type="match status" value="1"/>
</dbReference>
<dbReference type="Gene3D" id="1.10.287.130">
    <property type="match status" value="1"/>
</dbReference>
<keyword evidence="2 9" id="KW-0808">Transferase</keyword>
<dbReference type="PANTHER" id="PTHR40448:SF1">
    <property type="entry name" value="TWO-COMPONENT SENSOR HISTIDINE KINASE"/>
    <property type="match status" value="1"/>
</dbReference>
<dbReference type="InterPro" id="IPR039506">
    <property type="entry name" value="SPOB_a"/>
</dbReference>
<keyword evidence="6" id="KW-0902">Two-component regulatory system</keyword>
<dbReference type="SUPFAM" id="SSF55874">
    <property type="entry name" value="ATPase domain of HSP90 chaperone/DNA topoisomerase II/histidine kinase"/>
    <property type="match status" value="1"/>
</dbReference>
<dbReference type="RefSeq" id="WP_377488573.1">
    <property type="nucleotide sequence ID" value="NZ_JBHMDO010000003.1"/>
</dbReference>
<protein>
    <submittedName>
        <fullName evidence="9">Sensor histidine kinase</fullName>
        <ecNumber evidence="9">2.7.13.3</ecNumber>
    </submittedName>
</protein>
<comment type="caution">
    <text evidence="9">The sequence shown here is derived from an EMBL/GenBank/DDBJ whole genome shotgun (WGS) entry which is preliminary data.</text>
</comment>
<dbReference type="EC" id="2.7.13.3" evidence="9"/>
<name>A0ABV5KH22_9BACL</name>
<keyword evidence="1" id="KW-0597">Phosphoprotein</keyword>
<evidence type="ECO:0000256" key="2">
    <source>
        <dbReference type="ARBA" id="ARBA00022679"/>
    </source>
</evidence>
<dbReference type="PANTHER" id="PTHR40448">
    <property type="entry name" value="TWO-COMPONENT SENSOR HISTIDINE KINASE"/>
    <property type="match status" value="1"/>
</dbReference>
<feature type="transmembrane region" description="Helical" evidence="7">
    <location>
        <begin position="12"/>
        <end position="30"/>
    </location>
</feature>
<proteinExistence type="predicted"/>
<keyword evidence="7" id="KW-0812">Transmembrane</keyword>
<reference evidence="9 10" key="1">
    <citation type="submission" date="2024-09" db="EMBL/GenBank/DDBJ databases">
        <authorList>
            <person name="Sun Q."/>
            <person name="Mori K."/>
        </authorList>
    </citation>
    <scope>NUCLEOTIDE SEQUENCE [LARGE SCALE GENOMIC DNA]</scope>
    <source>
        <strain evidence="9 10">TISTR 2452</strain>
    </source>
</reference>
<evidence type="ECO:0000256" key="4">
    <source>
        <dbReference type="ARBA" id="ARBA00022777"/>
    </source>
</evidence>
<keyword evidence="7" id="KW-1133">Transmembrane helix</keyword>